<dbReference type="InterPro" id="IPR003593">
    <property type="entry name" value="AAA+_ATPase"/>
</dbReference>
<dbReference type="AlphaFoldDB" id="Q22MI0"/>
<keyword evidence="11" id="KW-1185">Reference proteome</keyword>
<keyword evidence="7 8" id="KW-0472">Membrane</keyword>
<keyword evidence="5" id="KW-0067">ATP-binding</keyword>
<evidence type="ECO:0000256" key="8">
    <source>
        <dbReference type="SAM" id="Phobius"/>
    </source>
</evidence>
<organism evidence="10 11">
    <name type="scientific">Tetrahymena thermophila (strain SB210)</name>
    <dbReference type="NCBI Taxonomy" id="312017"/>
    <lineage>
        <taxon>Eukaryota</taxon>
        <taxon>Sar</taxon>
        <taxon>Alveolata</taxon>
        <taxon>Ciliophora</taxon>
        <taxon>Intramacronucleata</taxon>
        <taxon>Oligohymenophorea</taxon>
        <taxon>Hymenostomatida</taxon>
        <taxon>Tetrahymenina</taxon>
        <taxon>Tetrahymenidae</taxon>
        <taxon>Tetrahymena</taxon>
    </lineage>
</organism>
<name>Q22MI0_TETTS</name>
<dbReference type="Pfam" id="PF19055">
    <property type="entry name" value="ABC2_membrane_7"/>
    <property type="match status" value="1"/>
</dbReference>
<dbReference type="GO" id="GO:0140359">
    <property type="term" value="F:ABC-type transporter activity"/>
    <property type="evidence" value="ECO:0007669"/>
    <property type="project" value="InterPro"/>
</dbReference>
<dbReference type="Pfam" id="PF00005">
    <property type="entry name" value="ABC_tran"/>
    <property type="match status" value="1"/>
</dbReference>
<dbReference type="SMART" id="SM00382">
    <property type="entry name" value="AAA"/>
    <property type="match status" value="1"/>
</dbReference>
<dbReference type="InterPro" id="IPR043926">
    <property type="entry name" value="ABCG_dom"/>
</dbReference>
<keyword evidence="3 8" id="KW-0812">Transmembrane</keyword>
<keyword evidence="4" id="KW-0547">Nucleotide-binding</keyword>
<dbReference type="STRING" id="312017.Q22MI0"/>
<dbReference type="CDD" id="cd03213">
    <property type="entry name" value="ABCG_EPDR"/>
    <property type="match status" value="1"/>
</dbReference>
<proteinExistence type="predicted"/>
<dbReference type="Proteomes" id="UP000009168">
    <property type="component" value="Unassembled WGS sequence"/>
</dbReference>
<dbReference type="eggNOG" id="KOG0061">
    <property type="taxonomic scope" value="Eukaryota"/>
</dbReference>
<evidence type="ECO:0000256" key="1">
    <source>
        <dbReference type="ARBA" id="ARBA00004141"/>
    </source>
</evidence>
<dbReference type="KEGG" id="tet:TTHERM_00035400"/>
<keyword evidence="6 8" id="KW-1133">Transmembrane helix</keyword>
<feature type="domain" description="ABC transporter" evidence="9">
    <location>
        <begin position="23"/>
        <end position="277"/>
    </location>
</feature>
<dbReference type="InterPro" id="IPR013525">
    <property type="entry name" value="ABC2_TM"/>
</dbReference>
<dbReference type="GO" id="GO:0016020">
    <property type="term" value="C:membrane"/>
    <property type="evidence" value="ECO:0007669"/>
    <property type="project" value="UniProtKB-SubCell"/>
</dbReference>
<dbReference type="PANTHER" id="PTHR48041">
    <property type="entry name" value="ABC TRANSPORTER G FAMILY MEMBER 28"/>
    <property type="match status" value="1"/>
</dbReference>
<evidence type="ECO:0000256" key="3">
    <source>
        <dbReference type="ARBA" id="ARBA00022692"/>
    </source>
</evidence>
<feature type="transmembrane region" description="Helical" evidence="8">
    <location>
        <begin position="515"/>
        <end position="533"/>
    </location>
</feature>
<feature type="transmembrane region" description="Helical" evidence="8">
    <location>
        <begin position="586"/>
        <end position="606"/>
    </location>
</feature>
<dbReference type="HOGENOM" id="CLU_000604_57_6_1"/>
<dbReference type="PROSITE" id="PS50893">
    <property type="entry name" value="ABC_TRANSPORTER_2"/>
    <property type="match status" value="1"/>
</dbReference>
<dbReference type="InParanoid" id="Q22MI0"/>
<keyword evidence="2" id="KW-0813">Transport</keyword>
<dbReference type="GO" id="GO:0016887">
    <property type="term" value="F:ATP hydrolysis activity"/>
    <property type="evidence" value="ECO:0007669"/>
    <property type="project" value="InterPro"/>
</dbReference>
<evidence type="ECO:0000313" key="11">
    <source>
        <dbReference type="Proteomes" id="UP000009168"/>
    </source>
</evidence>
<evidence type="ECO:0000259" key="9">
    <source>
        <dbReference type="PROSITE" id="PS50893"/>
    </source>
</evidence>
<accession>Q22MI0</accession>
<evidence type="ECO:0000256" key="2">
    <source>
        <dbReference type="ARBA" id="ARBA00022448"/>
    </source>
</evidence>
<dbReference type="GO" id="GO:0005524">
    <property type="term" value="F:ATP binding"/>
    <property type="evidence" value="ECO:0007669"/>
    <property type="project" value="UniProtKB-KW"/>
</dbReference>
<dbReference type="InterPro" id="IPR003439">
    <property type="entry name" value="ABC_transporter-like_ATP-bd"/>
</dbReference>
<reference evidence="11" key="1">
    <citation type="journal article" date="2006" name="PLoS Biol.">
        <title>Macronuclear genome sequence of the ciliate Tetrahymena thermophila, a model eukaryote.</title>
        <authorList>
            <person name="Eisen J.A."/>
            <person name="Coyne R.S."/>
            <person name="Wu M."/>
            <person name="Wu D."/>
            <person name="Thiagarajan M."/>
            <person name="Wortman J.R."/>
            <person name="Badger J.H."/>
            <person name="Ren Q."/>
            <person name="Amedeo P."/>
            <person name="Jones K.M."/>
            <person name="Tallon L.J."/>
            <person name="Delcher A.L."/>
            <person name="Salzberg S.L."/>
            <person name="Silva J.C."/>
            <person name="Haas B.J."/>
            <person name="Majoros W.H."/>
            <person name="Farzad M."/>
            <person name="Carlton J.M."/>
            <person name="Smith R.K. Jr."/>
            <person name="Garg J."/>
            <person name="Pearlman R.E."/>
            <person name="Karrer K.M."/>
            <person name="Sun L."/>
            <person name="Manning G."/>
            <person name="Elde N.C."/>
            <person name="Turkewitz A.P."/>
            <person name="Asai D.J."/>
            <person name="Wilkes D.E."/>
            <person name="Wang Y."/>
            <person name="Cai H."/>
            <person name="Collins K."/>
            <person name="Stewart B.A."/>
            <person name="Lee S.R."/>
            <person name="Wilamowska K."/>
            <person name="Weinberg Z."/>
            <person name="Ruzzo W.L."/>
            <person name="Wloga D."/>
            <person name="Gaertig J."/>
            <person name="Frankel J."/>
            <person name="Tsao C.-C."/>
            <person name="Gorovsky M.A."/>
            <person name="Keeling P.J."/>
            <person name="Waller R.F."/>
            <person name="Patron N.J."/>
            <person name="Cherry J.M."/>
            <person name="Stover N.A."/>
            <person name="Krieger C.J."/>
            <person name="del Toro C."/>
            <person name="Ryder H.F."/>
            <person name="Williamson S.C."/>
            <person name="Barbeau R.A."/>
            <person name="Hamilton E.P."/>
            <person name="Orias E."/>
        </authorList>
    </citation>
    <scope>NUCLEOTIDE SEQUENCE [LARGE SCALE GENOMIC DNA]</scope>
    <source>
        <strain evidence="11">SB210</strain>
    </source>
</reference>
<dbReference type="PROSITE" id="PS00211">
    <property type="entry name" value="ABC_TRANSPORTER_1"/>
    <property type="match status" value="1"/>
</dbReference>
<dbReference type="GeneID" id="7847239"/>
<evidence type="ECO:0000256" key="5">
    <source>
        <dbReference type="ARBA" id="ARBA00022840"/>
    </source>
</evidence>
<dbReference type="RefSeq" id="XP_977040.2">
    <property type="nucleotide sequence ID" value="XM_971947.2"/>
</dbReference>
<feature type="transmembrane region" description="Helical" evidence="8">
    <location>
        <begin position="405"/>
        <end position="425"/>
    </location>
</feature>
<evidence type="ECO:0000256" key="7">
    <source>
        <dbReference type="ARBA" id="ARBA00023136"/>
    </source>
</evidence>
<evidence type="ECO:0000313" key="10">
    <source>
        <dbReference type="EMBL" id="EAR86586.2"/>
    </source>
</evidence>
<dbReference type="EMBL" id="GG662720">
    <property type="protein sequence ID" value="EAR86586.2"/>
    <property type="molecule type" value="Genomic_DNA"/>
</dbReference>
<sequence length="612" mass="70035">MSQKTKQPLLQKEKSSKMTEIDIHNVDITFKNLNYNLLINKKEQQNKLILNNVSGLMKSGEITAILGPSGGGKTSLLNILAAKIKTQAGRCSIQGDIRANGFSYDNQDFNSFSSYVMQNDILLGFLTVKEAIQFAANLKMNGTLLEKDLKVQEVISALKLQNCQNTLIGNEIVKGVSGGERKRVNIACEIINDPQVLFLDEPTSGLDSYTAYIVLKLLKDYAQLKSMNVIMSIHSPNQDLWDLFDQIILMAQGRFVYQGRKSKMQGYFESLGYFCPIHMCQPDYYLSLISQNGDEYSPQDENKVTAIKTLFNSYDQKIQNEVLSQINQTQVFREMHVQKVKNSLFFQTKQIASRNLIKIFRDPLLIKSRILQTIAMSLIFGLIYLNQPKISSDLSIRRINDRNGIMFMDMMNNFMNAMMGIIISFPSERLVFLKEENCKMYTPISYFLGKFITEFLMNLLLPLLYSSIIYYMVGYSTQEESQFWIYVATLVLLSFCGSGVGLTIGVMFQDVRTSTAITPAFVLPLILFCGMFKQRTDYASWIGWIQYISPFSYAFECLIRNEYKFLESPYNPIQTFQYTLGMDTCFLILAFMSLIFQLISILMLYLKRGVIQ</sequence>
<feature type="transmembrane region" description="Helical" evidence="8">
    <location>
        <begin position="364"/>
        <end position="385"/>
    </location>
</feature>
<feature type="transmembrane region" description="Helical" evidence="8">
    <location>
        <begin position="446"/>
        <end position="471"/>
    </location>
</feature>
<evidence type="ECO:0000256" key="6">
    <source>
        <dbReference type="ARBA" id="ARBA00022989"/>
    </source>
</evidence>
<protein>
    <submittedName>
        <fullName evidence="10">Lipid transporter family ABC domain protein</fullName>
    </submittedName>
</protein>
<dbReference type="InterPro" id="IPR017871">
    <property type="entry name" value="ABC_transporter-like_CS"/>
</dbReference>
<evidence type="ECO:0000256" key="4">
    <source>
        <dbReference type="ARBA" id="ARBA00022741"/>
    </source>
</evidence>
<dbReference type="InterPro" id="IPR050352">
    <property type="entry name" value="ABCG_transporters"/>
</dbReference>
<comment type="subcellular location">
    <subcellularLocation>
        <location evidence="1">Membrane</location>
        <topology evidence="1">Multi-pass membrane protein</topology>
    </subcellularLocation>
</comment>
<dbReference type="PANTHER" id="PTHR48041:SF139">
    <property type="entry name" value="PROTEIN SCARLET"/>
    <property type="match status" value="1"/>
</dbReference>
<dbReference type="Gene3D" id="3.40.50.300">
    <property type="entry name" value="P-loop containing nucleotide triphosphate hydrolases"/>
    <property type="match status" value="1"/>
</dbReference>
<gene>
    <name evidence="10" type="ORF">TTHERM_00035400</name>
</gene>
<dbReference type="Pfam" id="PF01061">
    <property type="entry name" value="ABC2_membrane"/>
    <property type="match status" value="1"/>
</dbReference>
<dbReference type="OrthoDB" id="245989at2759"/>
<feature type="transmembrane region" description="Helical" evidence="8">
    <location>
        <begin position="483"/>
        <end position="508"/>
    </location>
</feature>
<dbReference type="SUPFAM" id="SSF52540">
    <property type="entry name" value="P-loop containing nucleoside triphosphate hydrolases"/>
    <property type="match status" value="1"/>
</dbReference>
<dbReference type="InterPro" id="IPR027417">
    <property type="entry name" value="P-loop_NTPase"/>
</dbReference>